<dbReference type="Proteomes" id="UP000499080">
    <property type="component" value="Unassembled WGS sequence"/>
</dbReference>
<gene>
    <name evidence="2" type="ORF">AVEN_28107_1</name>
</gene>
<evidence type="ECO:0000313" key="2">
    <source>
        <dbReference type="EMBL" id="GBN27807.1"/>
    </source>
</evidence>
<evidence type="ECO:0000256" key="1">
    <source>
        <dbReference type="SAM" id="MobiDB-lite"/>
    </source>
</evidence>
<comment type="caution">
    <text evidence="2">The sequence shown here is derived from an EMBL/GenBank/DDBJ whole genome shotgun (WGS) entry which is preliminary data.</text>
</comment>
<name>A0A4Y2MPM6_ARAVE</name>
<dbReference type="EMBL" id="BGPR01007558">
    <property type="protein sequence ID" value="GBN27807.1"/>
    <property type="molecule type" value="Genomic_DNA"/>
</dbReference>
<reference evidence="2 3" key="1">
    <citation type="journal article" date="2019" name="Sci. Rep.">
        <title>Orb-weaving spider Araneus ventricosus genome elucidates the spidroin gene catalogue.</title>
        <authorList>
            <person name="Kono N."/>
            <person name="Nakamura H."/>
            <person name="Ohtoshi R."/>
            <person name="Moran D.A.P."/>
            <person name="Shinohara A."/>
            <person name="Yoshida Y."/>
            <person name="Fujiwara M."/>
            <person name="Mori M."/>
            <person name="Tomita M."/>
            <person name="Arakawa K."/>
        </authorList>
    </citation>
    <scope>NUCLEOTIDE SEQUENCE [LARGE SCALE GENOMIC DNA]</scope>
</reference>
<feature type="compositionally biased region" description="Acidic residues" evidence="1">
    <location>
        <begin position="7"/>
        <end position="22"/>
    </location>
</feature>
<accession>A0A4Y2MPM6</accession>
<dbReference type="AlphaFoldDB" id="A0A4Y2MPM6"/>
<sequence length="104" mass="11024">MSSSSLSEEDALEYDMSEDLEDSPAVNSPPPSSKPPSGAHLLQQITPTCWPCVATHSTGGAFWSLVYQSAGIPAFWLVCSRGSSESGQLLGLGVKGGQRSRKWP</sequence>
<protein>
    <submittedName>
        <fullName evidence="2">Uncharacterized protein</fullName>
    </submittedName>
</protein>
<organism evidence="2 3">
    <name type="scientific">Araneus ventricosus</name>
    <name type="common">Orbweaver spider</name>
    <name type="synonym">Epeira ventricosa</name>
    <dbReference type="NCBI Taxonomy" id="182803"/>
    <lineage>
        <taxon>Eukaryota</taxon>
        <taxon>Metazoa</taxon>
        <taxon>Ecdysozoa</taxon>
        <taxon>Arthropoda</taxon>
        <taxon>Chelicerata</taxon>
        <taxon>Arachnida</taxon>
        <taxon>Araneae</taxon>
        <taxon>Araneomorphae</taxon>
        <taxon>Entelegynae</taxon>
        <taxon>Araneoidea</taxon>
        <taxon>Araneidae</taxon>
        <taxon>Araneus</taxon>
    </lineage>
</organism>
<proteinExistence type="predicted"/>
<keyword evidence="3" id="KW-1185">Reference proteome</keyword>
<evidence type="ECO:0000313" key="3">
    <source>
        <dbReference type="Proteomes" id="UP000499080"/>
    </source>
</evidence>
<feature type="region of interest" description="Disordered" evidence="1">
    <location>
        <begin position="1"/>
        <end position="40"/>
    </location>
</feature>